<accession>A0A2M7G148</accession>
<comment type="caution">
    <text evidence="2">The sequence shown here is derived from an EMBL/GenBank/DDBJ whole genome shotgun (WGS) entry which is preliminary data.</text>
</comment>
<dbReference type="InterPro" id="IPR043519">
    <property type="entry name" value="NT_sf"/>
</dbReference>
<evidence type="ECO:0000313" key="3">
    <source>
        <dbReference type="Proteomes" id="UP000231019"/>
    </source>
</evidence>
<evidence type="ECO:0000313" key="2">
    <source>
        <dbReference type="EMBL" id="PIW15428.1"/>
    </source>
</evidence>
<dbReference type="CDD" id="cd05403">
    <property type="entry name" value="NT_KNTase_like"/>
    <property type="match status" value="1"/>
</dbReference>
<sequence>MSNVLPALKAVSNPQITASRLIQTRYPDCLAAFLAGSIVRGEGTATSDLDIVIVTHSEPDAPYRCSEMVGVWPVEFFVHTPSSLEDYFTSDIQRRRPSLVQMCFEGLILSQKDDQAETIKQRAFELLEKGPPPLSPSEETRARYYLTDLLDDFRGCENREENLQIAPLLAQHAADFYLAQQSAWSGQGKWLWRALHKAAPDQAILLQTALENFYCHNQKSPLIDFCTTLLEAAGGPLFSGFDSRKL</sequence>
<reference evidence="2 3" key="1">
    <citation type="submission" date="2017-09" db="EMBL/GenBank/DDBJ databases">
        <title>Depth-based differentiation of microbial function through sediment-hosted aquifers and enrichment of novel symbionts in the deep terrestrial subsurface.</title>
        <authorList>
            <person name="Probst A.J."/>
            <person name="Ladd B."/>
            <person name="Jarett J.K."/>
            <person name="Geller-Mcgrath D.E."/>
            <person name="Sieber C.M."/>
            <person name="Emerson J.B."/>
            <person name="Anantharaman K."/>
            <person name="Thomas B.C."/>
            <person name="Malmstrom R."/>
            <person name="Stieglmeier M."/>
            <person name="Klingl A."/>
            <person name="Woyke T."/>
            <person name="Ryan C.M."/>
            <person name="Banfield J.F."/>
        </authorList>
    </citation>
    <scope>NUCLEOTIDE SEQUENCE [LARGE SCALE GENOMIC DNA]</scope>
    <source>
        <strain evidence="2">CG17_big_fil_post_rev_8_21_14_2_50_48_46</strain>
    </source>
</reference>
<name>A0A2M7G148_9BACT</name>
<dbReference type="GO" id="GO:0016779">
    <property type="term" value="F:nucleotidyltransferase activity"/>
    <property type="evidence" value="ECO:0007669"/>
    <property type="project" value="InterPro"/>
</dbReference>
<dbReference type="AlphaFoldDB" id="A0A2M7G148"/>
<dbReference type="Pfam" id="PF01909">
    <property type="entry name" value="NTP_transf_2"/>
    <property type="match status" value="1"/>
</dbReference>
<dbReference type="InterPro" id="IPR002934">
    <property type="entry name" value="Polymerase_NTP_transf_dom"/>
</dbReference>
<dbReference type="SUPFAM" id="SSF81301">
    <property type="entry name" value="Nucleotidyltransferase"/>
    <property type="match status" value="1"/>
</dbReference>
<protein>
    <submittedName>
        <fullName evidence="2">Nucleotidyltransferase domain-containing protein</fullName>
    </submittedName>
</protein>
<keyword evidence="2" id="KW-0808">Transferase</keyword>
<organism evidence="2 3">
    <name type="scientific">bacterium (Candidatus Blackallbacteria) CG17_big_fil_post_rev_8_21_14_2_50_48_46</name>
    <dbReference type="NCBI Taxonomy" id="2014261"/>
    <lineage>
        <taxon>Bacteria</taxon>
        <taxon>Candidatus Blackallbacteria</taxon>
    </lineage>
</organism>
<proteinExistence type="predicted"/>
<gene>
    <name evidence="2" type="ORF">COW36_18620</name>
</gene>
<evidence type="ECO:0000259" key="1">
    <source>
        <dbReference type="Pfam" id="PF01909"/>
    </source>
</evidence>
<dbReference type="Gene3D" id="3.30.460.10">
    <property type="entry name" value="Beta Polymerase, domain 2"/>
    <property type="match status" value="1"/>
</dbReference>
<dbReference type="Proteomes" id="UP000231019">
    <property type="component" value="Unassembled WGS sequence"/>
</dbReference>
<dbReference type="EMBL" id="PFFQ01000053">
    <property type="protein sequence ID" value="PIW15428.1"/>
    <property type="molecule type" value="Genomic_DNA"/>
</dbReference>
<feature type="domain" description="Polymerase nucleotidyl transferase" evidence="1">
    <location>
        <begin position="30"/>
        <end position="60"/>
    </location>
</feature>